<organism evidence="4 5">
    <name type="scientific">Nocardia callitridis</name>
    <dbReference type="NCBI Taxonomy" id="648753"/>
    <lineage>
        <taxon>Bacteria</taxon>
        <taxon>Bacillati</taxon>
        <taxon>Actinomycetota</taxon>
        <taxon>Actinomycetes</taxon>
        <taxon>Mycobacteriales</taxon>
        <taxon>Nocardiaceae</taxon>
        <taxon>Nocardia</taxon>
    </lineage>
</organism>
<feature type="domain" description="AMP-dependent synthetase/ligase" evidence="2">
    <location>
        <begin position="43"/>
        <end position="374"/>
    </location>
</feature>
<gene>
    <name evidence="4" type="ORF">GCM10023318_41650</name>
</gene>
<proteinExistence type="predicted"/>
<dbReference type="InterPro" id="IPR050237">
    <property type="entry name" value="ATP-dep_AMP-bd_enzyme"/>
</dbReference>
<dbReference type="InterPro" id="IPR045851">
    <property type="entry name" value="AMP-bd_C_sf"/>
</dbReference>
<protein>
    <submittedName>
        <fullName evidence="4">Long-chain fatty acid--CoA ligase</fullName>
    </submittedName>
</protein>
<dbReference type="PROSITE" id="PS00455">
    <property type="entry name" value="AMP_BINDING"/>
    <property type="match status" value="1"/>
</dbReference>
<dbReference type="Pfam" id="PF00501">
    <property type="entry name" value="AMP-binding"/>
    <property type="match status" value="1"/>
</dbReference>
<dbReference type="InterPro" id="IPR020845">
    <property type="entry name" value="AMP-binding_CS"/>
</dbReference>
<dbReference type="GO" id="GO:0016874">
    <property type="term" value="F:ligase activity"/>
    <property type="evidence" value="ECO:0007669"/>
    <property type="project" value="UniProtKB-KW"/>
</dbReference>
<evidence type="ECO:0000256" key="1">
    <source>
        <dbReference type="SAM" id="MobiDB-lite"/>
    </source>
</evidence>
<feature type="region of interest" description="Disordered" evidence="1">
    <location>
        <begin position="1"/>
        <end position="34"/>
    </location>
</feature>
<accession>A0ABP9KM94</accession>
<dbReference type="SUPFAM" id="SSF56801">
    <property type="entry name" value="Acetyl-CoA synthetase-like"/>
    <property type="match status" value="1"/>
</dbReference>
<evidence type="ECO:0000259" key="2">
    <source>
        <dbReference type="Pfam" id="PF00501"/>
    </source>
</evidence>
<dbReference type="InterPro" id="IPR000873">
    <property type="entry name" value="AMP-dep_synth/lig_dom"/>
</dbReference>
<evidence type="ECO:0000313" key="5">
    <source>
        <dbReference type="Proteomes" id="UP001500603"/>
    </source>
</evidence>
<dbReference type="Gene3D" id="3.30.300.30">
    <property type="match status" value="1"/>
</dbReference>
<dbReference type="Gene3D" id="3.40.50.12780">
    <property type="entry name" value="N-terminal domain of ligase-like"/>
    <property type="match status" value="1"/>
</dbReference>
<comment type="caution">
    <text evidence="4">The sequence shown here is derived from an EMBL/GenBank/DDBJ whole genome shotgun (WGS) entry which is preliminary data.</text>
</comment>
<dbReference type="EMBL" id="BAABJM010000004">
    <property type="protein sequence ID" value="GAA5060344.1"/>
    <property type="molecule type" value="Genomic_DNA"/>
</dbReference>
<keyword evidence="5" id="KW-1185">Reference proteome</keyword>
<dbReference type="Proteomes" id="UP001500603">
    <property type="component" value="Unassembled WGS sequence"/>
</dbReference>
<name>A0ABP9KM94_9NOCA</name>
<dbReference type="RefSeq" id="WP_345497239.1">
    <property type="nucleotide sequence ID" value="NZ_BAABJM010000004.1"/>
</dbReference>
<reference evidence="5" key="1">
    <citation type="journal article" date="2019" name="Int. J. Syst. Evol. Microbiol.">
        <title>The Global Catalogue of Microorganisms (GCM) 10K type strain sequencing project: providing services to taxonomists for standard genome sequencing and annotation.</title>
        <authorList>
            <consortium name="The Broad Institute Genomics Platform"/>
            <consortium name="The Broad Institute Genome Sequencing Center for Infectious Disease"/>
            <person name="Wu L."/>
            <person name="Ma J."/>
        </authorList>
    </citation>
    <scope>NUCLEOTIDE SEQUENCE [LARGE SCALE GENOMIC DNA]</scope>
    <source>
        <strain evidence="5">JCM 18298</strain>
    </source>
</reference>
<evidence type="ECO:0000259" key="3">
    <source>
        <dbReference type="Pfam" id="PF13193"/>
    </source>
</evidence>
<evidence type="ECO:0000313" key="4">
    <source>
        <dbReference type="EMBL" id="GAA5060344.1"/>
    </source>
</evidence>
<dbReference type="PANTHER" id="PTHR43767">
    <property type="entry name" value="LONG-CHAIN-FATTY-ACID--COA LIGASE"/>
    <property type="match status" value="1"/>
</dbReference>
<dbReference type="InterPro" id="IPR042099">
    <property type="entry name" value="ANL_N_sf"/>
</dbReference>
<sequence length="529" mass="56598">MHRSSGNDGDHENNRGTPDFVPSAKNAPASPITVPRPVADMLRRTLATHPDAPAIEAASGTWSYAELDDRADHAAGALWGLGVRPGDRVAACLPNDLDIVAAFHGTQRIGALWAGIGEAMTEGEQQRLTDLCAPTVVLAGTRCTVRTPHRIDLDRWTELVADADQAPSVTHDIDAPAAIAFTSGTSGQPKAVVHSQRNLLMPGAALAAQRGWGADLRKGDSFPLTILNLIVLSTLLTAQTGGCAVLMDRRDVEGVAQWIRDHQVTVWNGAPAQLYDLARRPDLTLPSLREVWSGGADTSETLRQMFADTHGLVPRVTYGLTEAPAVVSIDPPGSACRAGTSGRLLAHYDVAAYDDNDRRLPPGEVGELRLAGAGSGGWRPMLGHWDGGRVVPVGPGPLRTGDIGTVDRDGWLTVIDRKKLVIIRGGANVYPLEVERVLATRPALTRVAVFPVPDDRLGQRVAAVVETTDTTVDFAALADVCARELAPYKVPELWARLDHLPLNAMGKVVRTDLLALTEGHRVARPRRTP</sequence>
<keyword evidence="4" id="KW-0436">Ligase</keyword>
<dbReference type="Pfam" id="PF13193">
    <property type="entry name" value="AMP-binding_C"/>
    <property type="match status" value="1"/>
</dbReference>
<feature type="domain" description="AMP-binding enzyme C-terminal" evidence="3">
    <location>
        <begin position="433"/>
        <end position="507"/>
    </location>
</feature>
<dbReference type="InterPro" id="IPR025110">
    <property type="entry name" value="AMP-bd_C"/>
</dbReference>
<dbReference type="PANTHER" id="PTHR43767:SF12">
    <property type="entry name" value="AMP-DEPENDENT SYNTHETASE AND LIGASE"/>
    <property type="match status" value="1"/>
</dbReference>